<protein>
    <submittedName>
        <fullName evidence="6">Lipoprotein LpqH family protein</fullName>
    </submittedName>
</protein>
<evidence type="ECO:0000256" key="5">
    <source>
        <dbReference type="ARBA" id="ARBA00023288"/>
    </source>
</evidence>
<dbReference type="Pfam" id="PF05481">
    <property type="entry name" value="Myco_19_kDa"/>
    <property type="match status" value="1"/>
</dbReference>
<dbReference type="InterPro" id="IPR008691">
    <property type="entry name" value="LpqH"/>
</dbReference>
<proteinExistence type="predicted"/>
<evidence type="ECO:0000256" key="3">
    <source>
        <dbReference type="ARBA" id="ARBA00023136"/>
    </source>
</evidence>
<keyword evidence="1" id="KW-1003">Cell membrane</keyword>
<dbReference type="AlphaFoldDB" id="D5P694"/>
<gene>
    <name evidence="6" type="ORF">HMPREF0591_1688</name>
</gene>
<dbReference type="Proteomes" id="UP000003653">
    <property type="component" value="Unassembled WGS sequence"/>
</dbReference>
<reference evidence="6 7" key="1">
    <citation type="submission" date="2010-04" db="EMBL/GenBank/DDBJ databases">
        <authorList>
            <person name="Muzny D."/>
            <person name="Qin X."/>
            <person name="Deng J."/>
            <person name="Jiang H."/>
            <person name="Liu Y."/>
            <person name="Qu J."/>
            <person name="Song X.-Z."/>
            <person name="Zhang L."/>
            <person name="Thornton R."/>
            <person name="Coyle M."/>
            <person name="Francisco L."/>
            <person name="Jackson L."/>
            <person name="Javaid M."/>
            <person name="Korchina V."/>
            <person name="Kovar C."/>
            <person name="Mata R."/>
            <person name="Mathew T."/>
            <person name="Ngo R."/>
            <person name="Nguyen L."/>
            <person name="Nguyen N."/>
            <person name="Okwuonu G."/>
            <person name="Ongeri F."/>
            <person name="Pham C."/>
            <person name="Simmons D."/>
            <person name="Wilczek-Boney K."/>
            <person name="Hale W."/>
            <person name="Jakkamsetti A."/>
            <person name="Pham P."/>
            <person name="Ruth R."/>
            <person name="San Lucas F."/>
            <person name="Warren J."/>
            <person name="Zhang J."/>
            <person name="Zhao Z."/>
            <person name="Zhou C."/>
            <person name="Zhu D."/>
            <person name="Lee S."/>
            <person name="Bess C."/>
            <person name="Blankenburg K."/>
            <person name="Forbes L."/>
            <person name="Fu Q."/>
            <person name="Gubbala S."/>
            <person name="Hirani K."/>
            <person name="Jayaseelan J.C."/>
            <person name="Lara F."/>
            <person name="Munidasa M."/>
            <person name="Palculict T."/>
            <person name="Patil S."/>
            <person name="Pu L.-L."/>
            <person name="Saada N."/>
            <person name="Tang L."/>
            <person name="Weissenberger G."/>
            <person name="Zhu Y."/>
            <person name="Hemphill L."/>
            <person name="Shang Y."/>
            <person name="Youmans B."/>
            <person name="Ayvaz T."/>
            <person name="Ross M."/>
            <person name="Santibanez J."/>
            <person name="Aqrawi P."/>
            <person name="Gross S."/>
            <person name="Joshi V."/>
            <person name="Fowler G."/>
            <person name="Nazareth L."/>
            <person name="Reid J."/>
            <person name="Worley K."/>
            <person name="Petrosino J."/>
            <person name="Highlander S."/>
            <person name="Gibbs R."/>
        </authorList>
    </citation>
    <scope>NUCLEOTIDE SEQUENCE [LARGE SCALE GENOMIC DNA]</scope>
    <source>
        <strain evidence="6 7">ATCC BAA-614</strain>
    </source>
</reference>
<keyword evidence="3" id="KW-0472">Membrane</keyword>
<comment type="caution">
    <text evidence="6">The sequence shown here is derived from an EMBL/GenBank/DDBJ whole genome shotgun (WGS) entry which is preliminary data.</text>
</comment>
<evidence type="ECO:0000256" key="4">
    <source>
        <dbReference type="ARBA" id="ARBA00023139"/>
    </source>
</evidence>
<evidence type="ECO:0000256" key="1">
    <source>
        <dbReference type="ARBA" id="ARBA00022475"/>
    </source>
</evidence>
<evidence type="ECO:0000313" key="6">
    <source>
        <dbReference type="EMBL" id="EFG78396.1"/>
    </source>
</evidence>
<dbReference type="HOGENOM" id="CLU_2523927_0_0_11"/>
<keyword evidence="2" id="KW-0732">Signal</keyword>
<evidence type="ECO:0000256" key="2">
    <source>
        <dbReference type="ARBA" id="ARBA00022729"/>
    </source>
</evidence>
<keyword evidence="7" id="KW-1185">Reference proteome</keyword>
<dbReference type="EMBL" id="ADNV01000123">
    <property type="protein sequence ID" value="EFG78396.1"/>
    <property type="molecule type" value="Genomic_DNA"/>
</dbReference>
<sequence>MMANIGSDQDGIAVTTTAGESPTLDSLVLGSFDGIPFGWHTTDTSSRPTVTKSGQTYKIVGTAVGPDPSGIGTLSKPFELDFTCPPRR</sequence>
<accession>D5P694</accession>
<organism evidence="6 7">
    <name type="scientific">Mycobacterium parascrofulaceum ATCC BAA-614</name>
    <dbReference type="NCBI Taxonomy" id="525368"/>
    <lineage>
        <taxon>Bacteria</taxon>
        <taxon>Bacillati</taxon>
        <taxon>Actinomycetota</taxon>
        <taxon>Actinomycetes</taxon>
        <taxon>Mycobacteriales</taxon>
        <taxon>Mycobacteriaceae</taxon>
        <taxon>Mycobacterium</taxon>
        <taxon>Mycobacterium simiae complex</taxon>
    </lineage>
</organism>
<keyword evidence="4" id="KW-0564">Palmitate</keyword>
<evidence type="ECO:0000313" key="7">
    <source>
        <dbReference type="Proteomes" id="UP000003653"/>
    </source>
</evidence>
<name>D5P694_9MYCO</name>
<dbReference type="eggNOG" id="ENOG50328GN">
    <property type="taxonomic scope" value="Bacteria"/>
</dbReference>
<dbReference type="GO" id="GO:0016020">
    <property type="term" value="C:membrane"/>
    <property type="evidence" value="ECO:0007669"/>
    <property type="project" value="InterPro"/>
</dbReference>
<keyword evidence="5 6" id="KW-0449">Lipoprotein</keyword>